<keyword evidence="6 9" id="KW-0061">Asparagine biosynthesis</keyword>
<keyword evidence="7 9" id="KW-0315">Glutamine amidotransferase</keyword>
<dbReference type="GeneID" id="98568419"/>
<evidence type="ECO:0000256" key="5">
    <source>
        <dbReference type="ARBA" id="ARBA00022840"/>
    </source>
</evidence>
<feature type="active site" description="For GATase activity" evidence="9">
    <location>
        <position position="2"/>
    </location>
</feature>
<keyword evidence="5 10" id="KW-0067">ATP-binding</keyword>
<feature type="binding site" evidence="10">
    <location>
        <position position="97"/>
    </location>
    <ligand>
        <name>L-glutamine</name>
        <dbReference type="ChEBI" id="CHEBI:58359"/>
    </ligand>
</feature>
<dbReference type="CDD" id="cd01991">
    <property type="entry name" value="Asn_synthase_B_C"/>
    <property type="match status" value="1"/>
</dbReference>
<dbReference type="NCBIfam" id="TIGR01536">
    <property type="entry name" value="asn_synth_AEB"/>
    <property type="match status" value="1"/>
</dbReference>
<evidence type="ECO:0000256" key="6">
    <source>
        <dbReference type="ARBA" id="ARBA00022888"/>
    </source>
</evidence>
<evidence type="ECO:0000256" key="3">
    <source>
        <dbReference type="ARBA" id="ARBA00012737"/>
    </source>
</evidence>
<dbReference type="Gene3D" id="3.40.50.620">
    <property type="entry name" value="HUPs"/>
    <property type="match status" value="1"/>
</dbReference>
<feature type="binding site" evidence="10">
    <location>
        <position position="279"/>
    </location>
    <ligand>
        <name>ATP</name>
        <dbReference type="ChEBI" id="CHEBI:30616"/>
    </ligand>
</feature>
<evidence type="ECO:0000256" key="1">
    <source>
        <dbReference type="ARBA" id="ARBA00005187"/>
    </source>
</evidence>
<dbReference type="EC" id="6.3.5.4" evidence="3"/>
<dbReference type="InterPro" id="IPR006426">
    <property type="entry name" value="Asn_synth_AEB"/>
</dbReference>
<evidence type="ECO:0000256" key="4">
    <source>
        <dbReference type="ARBA" id="ARBA00022741"/>
    </source>
</evidence>
<keyword evidence="9" id="KW-0028">Amino-acid biosynthesis</keyword>
<name>A0A429ZNH8_9ENTE</name>
<protein>
    <recommendedName>
        <fullName evidence="3">asparagine synthase (glutamine-hydrolyzing)</fullName>
        <ecNumber evidence="3">6.3.5.4</ecNumber>
    </recommendedName>
</protein>
<dbReference type="PANTHER" id="PTHR43284">
    <property type="entry name" value="ASPARAGINE SYNTHETASE (GLUTAMINE-HYDROLYZING)"/>
    <property type="match status" value="1"/>
</dbReference>
<dbReference type="GO" id="GO:0005829">
    <property type="term" value="C:cytosol"/>
    <property type="evidence" value="ECO:0007669"/>
    <property type="project" value="TreeGrafter"/>
</dbReference>
<evidence type="ECO:0000313" key="14">
    <source>
        <dbReference type="Proteomes" id="UP000287239"/>
    </source>
</evidence>
<proteinExistence type="inferred from homology"/>
<comment type="pathway">
    <text evidence="1">Amino-acid biosynthesis; L-asparagine biosynthesis; L-asparagine from L-aspartate (L-Gln route): step 1/1.</text>
</comment>
<keyword evidence="4 10" id="KW-0547">Nucleotide-binding</keyword>
<evidence type="ECO:0000313" key="13">
    <source>
        <dbReference type="EMBL" id="RST95226.1"/>
    </source>
</evidence>
<dbReference type="RefSeq" id="WP_126780111.1">
    <property type="nucleotide sequence ID" value="NZ_CP177121.1"/>
</dbReference>
<dbReference type="GO" id="GO:0004066">
    <property type="term" value="F:asparagine synthase (glutamine-hydrolyzing) activity"/>
    <property type="evidence" value="ECO:0007669"/>
    <property type="project" value="UniProtKB-EC"/>
</dbReference>
<dbReference type="CDD" id="cd00712">
    <property type="entry name" value="AsnB"/>
    <property type="match status" value="1"/>
</dbReference>
<dbReference type="InterPro" id="IPR051786">
    <property type="entry name" value="ASN_synthetase/amidase"/>
</dbReference>
<dbReference type="InterPro" id="IPR017932">
    <property type="entry name" value="GATase_2_dom"/>
</dbReference>
<comment type="similarity">
    <text evidence="2">Belongs to the asparagine synthetase family.</text>
</comment>
<dbReference type="GO" id="GO:0005524">
    <property type="term" value="F:ATP binding"/>
    <property type="evidence" value="ECO:0007669"/>
    <property type="project" value="UniProtKB-KW"/>
</dbReference>
<dbReference type="Pfam" id="PF00733">
    <property type="entry name" value="Asn_synthase"/>
    <property type="match status" value="1"/>
</dbReference>
<evidence type="ECO:0000256" key="9">
    <source>
        <dbReference type="PIRSR" id="PIRSR001589-1"/>
    </source>
</evidence>
<evidence type="ECO:0000256" key="10">
    <source>
        <dbReference type="PIRSR" id="PIRSR001589-2"/>
    </source>
</evidence>
<evidence type="ECO:0000256" key="2">
    <source>
        <dbReference type="ARBA" id="ARBA00005752"/>
    </source>
</evidence>
<evidence type="ECO:0000259" key="12">
    <source>
        <dbReference type="PROSITE" id="PS51278"/>
    </source>
</evidence>
<organism evidence="13 14">
    <name type="scientific">Vagococcus salmoninarum</name>
    <dbReference type="NCBI Taxonomy" id="2739"/>
    <lineage>
        <taxon>Bacteria</taxon>
        <taxon>Bacillati</taxon>
        <taxon>Bacillota</taxon>
        <taxon>Bacilli</taxon>
        <taxon>Lactobacillales</taxon>
        <taxon>Enterococcaceae</taxon>
        <taxon>Vagococcus</taxon>
    </lineage>
</organism>
<dbReference type="InterPro" id="IPR033738">
    <property type="entry name" value="AsnB_N"/>
</dbReference>
<dbReference type="PIRSF" id="PIRSF001589">
    <property type="entry name" value="Asn_synthetase_glu-h"/>
    <property type="match status" value="1"/>
</dbReference>
<dbReference type="PANTHER" id="PTHR43284:SF1">
    <property type="entry name" value="ASPARAGINE SYNTHETASE"/>
    <property type="match status" value="1"/>
</dbReference>
<dbReference type="EMBL" id="NGJU01000011">
    <property type="protein sequence ID" value="RST95226.1"/>
    <property type="molecule type" value="Genomic_DNA"/>
</dbReference>
<feature type="site" description="Important for beta-aspartyl-AMP intermediate formation" evidence="11">
    <location>
        <position position="354"/>
    </location>
</feature>
<accession>A0A429ZNH8</accession>
<dbReference type="Pfam" id="PF13537">
    <property type="entry name" value="GATase_7"/>
    <property type="match status" value="1"/>
</dbReference>
<dbReference type="SUPFAM" id="SSF52402">
    <property type="entry name" value="Adenine nucleotide alpha hydrolases-like"/>
    <property type="match status" value="1"/>
</dbReference>
<dbReference type="SUPFAM" id="SSF56235">
    <property type="entry name" value="N-terminal nucleophile aminohydrolases (Ntn hydrolases)"/>
    <property type="match status" value="1"/>
</dbReference>
<dbReference type="Gene3D" id="3.60.20.10">
    <property type="entry name" value="Glutamine Phosphoribosylpyrophosphate, subunit 1, domain 1"/>
    <property type="match status" value="1"/>
</dbReference>
<keyword evidence="14" id="KW-1185">Reference proteome</keyword>
<feature type="domain" description="Glutamine amidotransferase type-2" evidence="12">
    <location>
        <begin position="2"/>
        <end position="210"/>
    </location>
</feature>
<dbReference type="Proteomes" id="UP000287239">
    <property type="component" value="Unassembled WGS sequence"/>
</dbReference>
<dbReference type="InterPro" id="IPR001962">
    <property type="entry name" value="Asn_synthase"/>
</dbReference>
<comment type="catalytic activity">
    <reaction evidence="8">
        <text>L-aspartate + L-glutamine + ATP + H2O = L-asparagine + L-glutamate + AMP + diphosphate + H(+)</text>
        <dbReference type="Rhea" id="RHEA:12228"/>
        <dbReference type="ChEBI" id="CHEBI:15377"/>
        <dbReference type="ChEBI" id="CHEBI:15378"/>
        <dbReference type="ChEBI" id="CHEBI:29985"/>
        <dbReference type="ChEBI" id="CHEBI:29991"/>
        <dbReference type="ChEBI" id="CHEBI:30616"/>
        <dbReference type="ChEBI" id="CHEBI:33019"/>
        <dbReference type="ChEBI" id="CHEBI:58048"/>
        <dbReference type="ChEBI" id="CHEBI:58359"/>
        <dbReference type="ChEBI" id="CHEBI:456215"/>
        <dbReference type="EC" id="6.3.5.4"/>
    </reaction>
</comment>
<dbReference type="GO" id="GO:0006529">
    <property type="term" value="P:asparagine biosynthetic process"/>
    <property type="evidence" value="ECO:0007669"/>
    <property type="project" value="UniProtKB-KW"/>
</dbReference>
<gene>
    <name evidence="13" type="ORF">CBF35_08555</name>
</gene>
<dbReference type="OrthoDB" id="9763290at2"/>
<dbReference type="PROSITE" id="PS51278">
    <property type="entry name" value="GATASE_TYPE_2"/>
    <property type="match status" value="1"/>
</dbReference>
<reference evidence="13 14" key="1">
    <citation type="submission" date="2017-05" db="EMBL/GenBank/DDBJ databases">
        <title>Vagococcus spp. assemblies.</title>
        <authorList>
            <person name="Gulvik C.A."/>
        </authorList>
    </citation>
    <scope>NUCLEOTIDE SEQUENCE [LARGE SCALE GENOMIC DNA]</scope>
    <source>
        <strain evidence="13 14">NCFB 2777</strain>
    </source>
</reference>
<dbReference type="InterPro" id="IPR014729">
    <property type="entry name" value="Rossmann-like_a/b/a_fold"/>
</dbReference>
<evidence type="ECO:0000256" key="8">
    <source>
        <dbReference type="ARBA" id="ARBA00048741"/>
    </source>
</evidence>
<sequence length="620" mass="70708">MCGIVGFVSTIDNKQEIIQNMMDRIVHRGPDSSGLYTDDNIALGFRRLSIIDLEGGTQPIFNEDNTKVILFNGEVYNYQPLQKDLKEKGHVFTTDADTEVILHGYEEYGAEIVNKLRGMFTFVIWDIAEQKMFGARDHFGIKPFYYAQMNGTLMFGSEIKSFLEQPAFDKVLNEDALRSYMTFQYPATEETFFKGVFRVPEGHYFTYENQELTFTKYWDTEFAPENMSLETAIDMIDDAVKESVEAHAISDVKVGSFLSSGVDSSYVAAVLKPDITFSIGFGSKTFNESHEAKQLADKLGLNNKSKLVTGDEAFEAFPKIQYHLDEPDSNPSCVPLYFLTEMAREDVTVALSGEGADELFAGYQYYGFQSRSKAIRVAGDVLKKLPKGMKHTLGRGISKINSFPGKTHLVNVLATPEEFFIGQARVFEEADALAILQPKFHTGPSVAEILKEKFAAAGNISDLKKMQYVDLHQWMTKDILLKADKLSMAHSLELRVPLLDRKLMEVAAKIPDKYLMNSKNTKYAFRKAANKHLPDEWADREKLGFPVPIKDWLRDEKYYSQVKELFSQDFANEFFDQTKILKMLEDNFAEKTDDRRKLWNIYTFLVWYQVYFINDGVVPG</sequence>
<feature type="binding site" evidence="10">
    <location>
        <begin position="352"/>
        <end position="353"/>
    </location>
    <ligand>
        <name>ATP</name>
        <dbReference type="ChEBI" id="CHEBI:30616"/>
    </ligand>
</feature>
<dbReference type="AlphaFoldDB" id="A0A429ZNH8"/>
<comment type="caution">
    <text evidence="13">The sequence shown here is derived from an EMBL/GenBank/DDBJ whole genome shotgun (WGS) entry which is preliminary data.</text>
</comment>
<dbReference type="InterPro" id="IPR029055">
    <property type="entry name" value="Ntn_hydrolases_N"/>
</dbReference>
<evidence type="ECO:0000256" key="7">
    <source>
        <dbReference type="ARBA" id="ARBA00022962"/>
    </source>
</evidence>
<evidence type="ECO:0000256" key="11">
    <source>
        <dbReference type="PIRSR" id="PIRSR001589-3"/>
    </source>
</evidence>